<reference evidence="3 4" key="1">
    <citation type="submission" date="2020-03" db="EMBL/GenBank/DDBJ databases">
        <title>Tamlana sp. nov, isolated from XXX.</title>
        <authorList>
            <person name="Cao W.R."/>
        </authorList>
    </citation>
    <scope>NUCLEOTIDE SEQUENCE [LARGE SCALE GENOMIC DNA]</scope>
    <source>
        <strain evidence="3 4">HST1-43</strain>
    </source>
</reference>
<evidence type="ECO:0000256" key="1">
    <source>
        <dbReference type="SAM" id="MobiDB-lite"/>
    </source>
</evidence>
<gene>
    <name evidence="3" type="ORF">HC176_17670</name>
</gene>
<feature type="region of interest" description="Disordered" evidence="1">
    <location>
        <begin position="26"/>
        <end position="55"/>
    </location>
</feature>
<feature type="non-terminal residue" evidence="3">
    <location>
        <position position="55"/>
    </location>
</feature>
<protein>
    <submittedName>
        <fullName evidence="3">Uncharacterized protein</fullName>
    </submittedName>
</protein>
<proteinExistence type="predicted"/>
<feature type="signal peptide" evidence="2">
    <location>
        <begin position="1"/>
        <end position="20"/>
    </location>
</feature>
<evidence type="ECO:0000313" key="3">
    <source>
        <dbReference type="EMBL" id="NJX17302.1"/>
    </source>
</evidence>
<keyword evidence="4" id="KW-1185">Reference proteome</keyword>
<comment type="caution">
    <text evidence="3">The sequence shown here is derived from an EMBL/GenBank/DDBJ whole genome shotgun (WGS) entry which is preliminary data.</text>
</comment>
<organism evidence="3 4">
    <name type="scientific">Tamlana crocina</name>
    <dbReference type="NCBI Taxonomy" id="393006"/>
    <lineage>
        <taxon>Bacteria</taxon>
        <taxon>Pseudomonadati</taxon>
        <taxon>Bacteroidota</taxon>
        <taxon>Flavobacteriia</taxon>
        <taxon>Flavobacteriales</taxon>
        <taxon>Flavobacteriaceae</taxon>
        <taxon>Tamlana</taxon>
    </lineage>
</organism>
<evidence type="ECO:0000256" key="2">
    <source>
        <dbReference type="SAM" id="SignalP"/>
    </source>
</evidence>
<dbReference type="PROSITE" id="PS51257">
    <property type="entry name" value="PROKAR_LIPOPROTEIN"/>
    <property type="match status" value="1"/>
</dbReference>
<accession>A0ABX1DIE8</accession>
<feature type="compositionally biased region" description="Low complexity" evidence="1">
    <location>
        <begin position="27"/>
        <end position="38"/>
    </location>
</feature>
<dbReference type="EMBL" id="JAAVJS010000475">
    <property type="protein sequence ID" value="NJX17302.1"/>
    <property type="molecule type" value="Genomic_DNA"/>
</dbReference>
<dbReference type="Proteomes" id="UP000760545">
    <property type="component" value="Unassembled WGS sequence"/>
</dbReference>
<name>A0ABX1DIE8_9FLAO</name>
<feature type="chain" id="PRO_5045460957" evidence="2">
    <location>
        <begin position="21"/>
        <end position="55"/>
    </location>
</feature>
<sequence>MTTKPILLFFALGVFTLAITGCKQETSAESPSNEASSPVATENVSNKGQAYIDDE</sequence>
<evidence type="ECO:0000313" key="4">
    <source>
        <dbReference type="Proteomes" id="UP000760545"/>
    </source>
</evidence>
<keyword evidence="2" id="KW-0732">Signal</keyword>
<feature type="compositionally biased region" description="Polar residues" evidence="1">
    <location>
        <begin position="39"/>
        <end position="48"/>
    </location>
</feature>